<reference evidence="2 3" key="1">
    <citation type="submission" date="2019-06" db="EMBL/GenBank/DDBJ databases">
        <title>Discovery of a novel chromosome fission-fusion reversal in muntjac.</title>
        <authorList>
            <person name="Mudd A.B."/>
            <person name="Bredeson J.V."/>
            <person name="Baum R."/>
            <person name="Hockemeyer D."/>
            <person name="Rokhsar D.S."/>
        </authorList>
    </citation>
    <scope>NUCLEOTIDE SEQUENCE [LARGE SCALE GENOMIC DNA]</scope>
    <source>
        <strain evidence="2">UTSW_UCB_Mm</strain>
        <tissue evidence="2">Fibroblast cell line</tissue>
    </source>
</reference>
<gene>
    <name evidence="2" type="ORF">FD754_005903</name>
</gene>
<dbReference type="EMBL" id="VCEA01000001">
    <property type="protein sequence ID" value="KAB0361747.1"/>
    <property type="molecule type" value="Genomic_DNA"/>
</dbReference>
<sequence length="56" mass="6241">MELSPRSPPEMLESDCPSPLELKSAPSKKMWIKLRSLAALPAMTPHGPRREAADVW</sequence>
<dbReference type="Proteomes" id="UP000326458">
    <property type="component" value="Unassembled WGS sequence"/>
</dbReference>
<evidence type="ECO:0000256" key="1">
    <source>
        <dbReference type="SAM" id="MobiDB-lite"/>
    </source>
</evidence>
<evidence type="ECO:0000313" key="3">
    <source>
        <dbReference type="Proteomes" id="UP000326458"/>
    </source>
</evidence>
<keyword evidence="3" id="KW-1185">Reference proteome</keyword>
<comment type="caution">
    <text evidence="2">The sequence shown here is derived from an EMBL/GenBank/DDBJ whole genome shotgun (WGS) entry which is preliminary data.</text>
</comment>
<evidence type="ECO:0000313" key="2">
    <source>
        <dbReference type="EMBL" id="KAB0361747.1"/>
    </source>
</evidence>
<name>A0A5N3WLB9_MUNMU</name>
<organism evidence="2 3">
    <name type="scientific">Muntiacus muntjak</name>
    <name type="common">Barking deer</name>
    <name type="synonym">Indian muntjac</name>
    <dbReference type="NCBI Taxonomy" id="9888"/>
    <lineage>
        <taxon>Eukaryota</taxon>
        <taxon>Metazoa</taxon>
        <taxon>Chordata</taxon>
        <taxon>Craniata</taxon>
        <taxon>Vertebrata</taxon>
        <taxon>Euteleostomi</taxon>
        <taxon>Mammalia</taxon>
        <taxon>Eutheria</taxon>
        <taxon>Laurasiatheria</taxon>
        <taxon>Artiodactyla</taxon>
        <taxon>Ruminantia</taxon>
        <taxon>Pecora</taxon>
        <taxon>Cervidae</taxon>
        <taxon>Muntiacinae</taxon>
        <taxon>Muntiacus</taxon>
    </lineage>
</organism>
<protein>
    <submittedName>
        <fullName evidence="2">Uncharacterized protein</fullName>
    </submittedName>
</protein>
<proteinExistence type="predicted"/>
<feature type="region of interest" description="Disordered" evidence="1">
    <location>
        <begin position="1"/>
        <end position="21"/>
    </location>
</feature>
<dbReference type="AlphaFoldDB" id="A0A5N3WLB9"/>
<accession>A0A5N3WLB9</accession>